<dbReference type="Pfam" id="PF06136">
    <property type="entry name" value="SOK"/>
    <property type="match status" value="1"/>
</dbReference>
<comment type="subunit">
    <text evidence="8">Homodimer. Forms long polymer filaments with other SOKs proteins polymers (e.g. SOK1, SOK2, SOK3 and SOK4) crucial for polar localization and biological activity. Binds to ANGUSTIFOLIA (AN).</text>
</comment>
<dbReference type="InterPro" id="IPR010369">
    <property type="entry name" value="SOK"/>
</dbReference>
<comment type="subcellular location">
    <subcellularLocation>
        <location evidence="1">Cell membrane</location>
        <topology evidence="1">Peripheral membrane protein</topology>
        <orientation evidence="1">Cytoplasmic side</orientation>
    </subcellularLocation>
</comment>
<sequence>MERRMKKYDRLVSPERAKVWTEKSPKYRYNDNMRNDISKNGSYSMVNGKKNDECEEQEQELAMVEHRSRKAVEVVYYLCRNQQLEQPHFIEVTLSSPDGLYLRDVIEKLNVLRGRGMTSLYSWSCKRNYKNGYVWHDLCEDDLILPTYGNDYVLKGSELFEESPSSDRFYSVGSLRVQTPKALPEMPSSRYQECSSSPSTPSSMNGRKMKYSDNDEVSPSTQRPDSLSASPESSSGKNSSENGSLSLTKYKLYKCDGLADASTQTDEDLSRMCGVQVTYISTNGNSPEPGKSEIDEITGPGLNEAPVTCKDSVIPPSSSCAPSDGRMDTLESLIRADASKLNKFKMGKGEEILAPSSSKVKASNVLIQLISCGSISVKDGSFGVIPSYKPSFLLSKFPSPLFSTSSRLGEIDLSDNPRFMGLKLEDKEYFSGSLIERSMAKDGTPALKRSSSYNADKGTKEFENAKIKEETTNDMPSKCIPRAIKASLLKQPRSESMRSPLSDGPRISSDRADSSRNITSSNSSRAGSKRFTEPTSTKDQHSRKSDSSRNQKENVIKIEES</sequence>
<comment type="similarity">
    <text evidence="7">Belongs to the SOSEKI family.</text>
</comment>
<dbReference type="GO" id="GO:0051302">
    <property type="term" value="P:regulation of cell division"/>
    <property type="evidence" value="ECO:0007669"/>
    <property type="project" value="UniProtKB-ARBA"/>
</dbReference>
<evidence type="ECO:0000256" key="3">
    <source>
        <dbReference type="ARBA" id="ARBA00022475"/>
    </source>
</evidence>
<organism evidence="11 12">
    <name type="scientific">Lithospermum erythrorhizon</name>
    <name type="common">Purple gromwell</name>
    <name type="synonym">Lithospermum officinale var. erythrorhizon</name>
    <dbReference type="NCBI Taxonomy" id="34254"/>
    <lineage>
        <taxon>Eukaryota</taxon>
        <taxon>Viridiplantae</taxon>
        <taxon>Streptophyta</taxon>
        <taxon>Embryophyta</taxon>
        <taxon>Tracheophyta</taxon>
        <taxon>Spermatophyta</taxon>
        <taxon>Magnoliopsida</taxon>
        <taxon>eudicotyledons</taxon>
        <taxon>Gunneridae</taxon>
        <taxon>Pentapetalae</taxon>
        <taxon>asterids</taxon>
        <taxon>lamiids</taxon>
        <taxon>Boraginales</taxon>
        <taxon>Boraginaceae</taxon>
        <taxon>Boraginoideae</taxon>
        <taxon>Lithospermeae</taxon>
        <taxon>Lithospermum</taxon>
    </lineage>
</organism>
<dbReference type="PANTHER" id="PTHR31083">
    <property type="entry name" value="UPSTREAM OF FLC PROTEIN (DUF966)"/>
    <property type="match status" value="1"/>
</dbReference>
<dbReference type="GO" id="GO:0090708">
    <property type="term" value="P:specification of plant organ axis polarity"/>
    <property type="evidence" value="ECO:0007669"/>
    <property type="project" value="UniProtKB-ARBA"/>
</dbReference>
<keyword evidence="3" id="KW-1003">Cell membrane</keyword>
<evidence type="ECO:0000256" key="2">
    <source>
        <dbReference type="ARBA" id="ARBA00022473"/>
    </source>
</evidence>
<keyword evidence="6" id="KW-0131">Cell cycle</keyword>
<dbReference type="GO" id="GO:0005886">
    <property type="term" value="C:plasma membrane"/>
    <property type="evidence" value="ECO:0007669"/>
    <property type="project" value="UniProtKB-SubCell"/>
</dbReference>
<feature type="compositionally biased region" description="Low complexity" evidence="9">
    <location>
        <begin position="515"/>
        <end position="525"/>
    </location>
</feature>
<evidence type="ECO:0000256" key="7">
    <source>
        <dbReference type="ARBA" id="ARBA00024211"/>
    </source>
</evidence>
<evidence type="ECO:0000256" key="1">
    <source>
        <dbReference type="ARBA" id="ARBA00004413"/>
    </source>
</evidence>
<feature type="region of interest" description="Disordered" evidence="9">
    <location>
        <begin position="181"/>
        <end position="243"/>
    </location>
</feature>
<evidence type="ECO:0000256" key="8">
    <source>
        <dbReference type="ARBA" id="ARBA00046534"/>
    </source>
</evidence>
<reference evidence="11 12" key="1">
    <citation type="submission" date="2024-01" db="EMBL/GenBank/DDBJ databases">
        <title>The complete chloroplast genome sequence of Lithospermum erythrorhizon: insights into the phylogenetic relationship among Boraginaceae species and the maternal lineages of purple gromwells.</title>
        <authorList>
            <person name="Okada T."/>
            <person name="Watanabe K."/>
        </authorList>
    </citation>
    <scope>NUCLEOTIDE SEQUENCE [LARGE SCALE GENOMIC DNA]</scope>
</reference>
<keyword evidence="12" id="KW-1185">Reference proteome</keyword>
<evidence type="ECO:0000313" key="12">
    <source>
        <dbReference type="Proteomes" id="UP001454036"/>
    </source>
</evidence>
<dbReference type="InterPro" id="IPR021182">
    <property type="entry name" value="SOK_magnoliopsida"/>
</dbReference>
<protein>
    <recommendedName>
        <fullName evidence="10">SOSEKI DIX-like domain-containing protein</fullName>
    </recommendedName>
</protein>
<dbReference type="EMBL" id="BAABME010014775">
    <property type="protein sequence ID" value="GAA0187493.1"/>
    <property type="molecule type" value="Genomic_DNA"/>
</dbReference>
<dbReference type="GO" id="GO:2000067">
    <property type="term" value="P:regulation of root morphogenesis"/>
    <property type="evidence" value="ECO:0007669"/>
    <property type="project" value="UniProtKB-ARBA"/>
</dbReference>
<dbReference type="InterPro" id="IPR048351">
    <property type="entry name" value="SOK_DIX"/>
</dbReference>
<dbReference type="GO" id="GO:0051301">
    <property type="term" value="P:cell division"/>
    <property type="evidence" value="ECO:0007669"/>
    <property type="project" value="UniProtKB-KW"/>
</dbReference>
<feature type="compositionally biased region" description="Low complexity" evidence="9">
    <location>
        <begin position="226"/>
        <end position="243"/>
    </location>
</feature>
<dbReference type="GO" id="GO:0051258">
    <property type="term" value="P:protein polymerization"/>
    <property type="evidence" value="ECO:0007669"/>
    <property type="project" value="UniProtKB-ARBA"/>
</dbReference>
<accession>A0AAV3S285</accession>
<evidence type="ECO:0000313" key="11">
    <source>
        <dbReference type="EMBL" id="GAA0187493.1"/>
    </source>
</evidence>
<keyword evidence="4" id="KW-0132">Cell division</keyword>
<name>A0AAV3S285_LITER</name>
<evidence type="ECO:0000256" key="9">
    <source>
        <dbReference type="SAM" id="MobiDB-lite"/>
    </source>
</evidence>
<feature type="region of interest" description="Disordered" evidence="9">
    <location>
        <begin position="485"/>
        <end position="561"/>
    </location>
</feature>
<evidence type="ECO:0000256" key="4">
    <source>
        <dbReference type="ARBA" id="ARBA00022618"/>
    </source>
</evidence>
<evidence type="ECO:0000256" key="5">
    <source>
        <dbReference type="ARBA" id="ARBA00023136"/>
    </source>
</evidence>
<feature type="compositionally biased region" description="Basic and acidic residues" evidence="9">
    <location>
        <begin position="530"/>
        <end position="561"/>
    </location>
</feature>
<dbReference type="PIRSF" id="PIRSF031043">
    <property type="entry name" value="UCP031043"/>
    <property type="match status" value="1"/>
</dbReference>
<keyword evidence="2" id="KW-0217">Developmental protein</keyword>
<dbReference type="AlphaFoldDB" id="A0AAV3S285"/>
<comment type="caution">
    <text evidence="11">The sequence shown here is derived from an EMBL/GenBank/DDBJ whole genome shotgun (WGS) entry which is preliminary data.</text>
</comment>
<dbReference type="PANTHER" id="PTHR31083:SF6">
    <property type="entry name" value="PROTEIN SOSEKI 3"/>
    <property type="match status" value="1"/>
</dbReference>
<proteinExistence type="inferred from homology"/>
<gene>
    <name evidence="11" type="ORF">LIER_34781</name>
</gene>
<dbReference type="Proteomes" id="UP001454036">
    <property type="component" value="Unassembled WGS sequence"/>
</dbReference>
<feature type="domain" description="SOSEKI DIX-like" evidence="10">
    <location>
        <begin position="72"/>
        <end position="160"/>
    </location>
</feature>
<evidence type="ECO:0000256" key="6">
    <source>
        <dbReference type="ARBA" id="ARBA00023306"/>
    </source>
</evidence>
<keyword evidence="5" id="KW-0472">Membrane</keyword>
<evidence type="ECO:0000259" key="10">
    <source>
        <dbReference type="Pfam" id="PF06136"/>
    </source>
</evidence>